<comment type="caution">
    <text evidence="2">The sequence shown here is derived from an EMBL/GenBank/DDBJ whole genome shotgun (WGS) entry which is preliminary data.</text>
</comment>
<evidence type="ECO:0000256" key="1">
    <source>
        <dbReference type="SAM" id="Phobius"/>
    </source>
</evidence>
<dbReference type="EMBL" id="ACZI02000002">
    <property type="protein sequence ID" value="EFV13130.1"/>
    <property type="molecule type" value="Genomic_DNA"/>
</dbReference>
<accession>E5XR89</accession>
<proteinExistence type="predicted"/>
<dbReference type="Pfam" id="PF10118">
    <property type="entry name" value="Metal_hydrol"/>
    <property type="match status" value="1"/>
</dbReference>
<sequence length="297" mass="32660">MSNTQNVPNEIGRVAVHSRDVRFDCRETPVHWLAKEPYASHWASSVHFIFPMGESLMAETVRRAAEHITDPELYETALGFAAQESAHAKAHDSALRQFFIRGGIDPEPLVKQAAFAAATGMKILNSVKGAASHRLLVLNLAVFSGVEMIATSMGAWILSADLEKFGADPVMADLFRWHSAEEVEHRSAVFDVARYFGLGYIPRVLLGVGTALGIYFLMARGTKFLVHADPSLPNLGYFGLIREWVRASKRGALPPLRILFTQLKDYCKPSYSPEDVGDMAQAVAYLAKSPAVRSATL</sequence>
<dbReference type="eggNOG" id="COG3687">
    <property type="taxonomic scope" value="Bacteria"/>
</dbReference>
<organism evidence="2 3">
    <name type="scientific">Segniliparus rugosus (strain ATCC BAA-974 / DSM 45345 / CCUG 50838 / CIP 108380 / JCM 13579 / CDC 945)</name>
    <dbReference type="NCBI Taxonomy" id="679197"/>
    <lineage>
        <taxon>Bacteria</taxon>
        <taxon>Bacillati</taxon>
        <taxon>Actinomycetota</taxon>
        <taxon>Actinomycetes</taxon>
        <taxon>Mycobacteriales</taxon>
        <taxon>Segniliparaceae</taxon>
        <taxon>Segniliparus</taxon>
    </lineage>
</organism>
<feature type="transmembrane region" description="Helical" evidence="1">
    <location>
        <begin position="200"/>
        <end position="218"/>
    </location>
</feature>
<dbReference type="InterPro" id="IPR016084">
    <property type="entry name" value="Haem_Oase-like_multi-hlx"/>
</dbReference>
<dbReference type="PANTHER" id="PTHR39456:SF1">
    <property type="entry name" value="METAL-DEPENDENT HYDROLASE"/>
    <property type="match status" value="1"/>
</dbReference>
<dbReference type="PANTHER" id="PTHR39456">
    <property type="entry name" value="METAL-DEPENDENT HYDROLASE"/>
    <property type="match status" value="1"/>
</dbReference>
<feature type="transmembrane region" description="Helical" evidence="1">
    <location>
        <begin position="135"/>
        <end position="158"/>
    </location>
</feature>
<keyword evidence="1" id="KW-0472">Membrane</keyword>
<evidence type="ECO:0000313" key="2">
    <source>
        <dbReference type="EMBL" id="EFV13130.1"/>
    </source>
</evidence>
<gene>
    <name evidence="2" type="ORF">HMPREF9336_02011</name>
</gene>
<reference evidence="2 3" key="1">
    <citation type="journal article" date="2011" name="Stand. Genomic Sci.">
        <title>High quality draft genome sequence of Segniliparus rugosus CDC 945(T)= (ATCC BAA-974(T)).</title>
        <authorList>
            <person name="Earl A.M."/>
            <person name="Desjardins C.A."/>
            <person name="Fitzgerald M.G."/>
            <person name="Arachchi H.M."/>
            <person name="Zeng Q."/>
            <person name="Mehta T."/>
            <person name="Griggs A."/>
            <person name="Birren B.W."/>
            <person name="Toney N.C."/>
            <person name="Carr J."/>
            <person name="Posey J."/>
            <person name="Butler W.R."/>
        </authorList>
    </citation>
    <scope>NUCLEOTIDE SEQUENCE [LARGE SCALE GENOMIC DNA]</scope>
    <source>
        <strain evidence="3">ATCC BAA-974 / DSM 45345 / CCUG 50838 / CIP 108380 / JCM 13579 / CDC 945</strain>
    </source>
</reference>
<dbReference type="RefSeq" id="WP_007469980.1">
    <property type="nucleotide sequence ID" value="NZ_KI391953.1"/>
</dbReference>
<keyword evidence="1" id="KW-1133">Transmembrane helix</keyword>
<dbReference type="Gene3D" id="1.20.910.10">
    <property type="entry name" value="Heme oxygenase-like"/>
    <property type="match status" value="1"/>
</dbReference>
<evidence type="ECO:0000313" key="3">
    <source>
        <dbReference type="Proteomes" id="UP000004816"/>
    </source>
</evidence>
<dbReference type="STRING" id="679197.HMPREF9336_02011"/>
<keyword evidence="1" id="KW-0812">Transmembrane</keyword>
<name>E5XR89_SEGRC</name>
<keyword evidence="3" id="KW-1185">Reference proteome</keyword>
<protein>
    <recommendedName>
        <fullName evidence="4">Metal-dependent hydrolase</fullName>
    </recommendedName>
</protein>
<dbReference type="OrthoDB" id="4760165at2"/>
<evidence type="ECO:0008006" key="4">
    <source>
        <dbReference type="Google" id="ProtNLM"/>
    </source>
</evidence>
<dbReference type="HOGENOM" id="CLU_051636_1_1_11"/>
<dbReference type="Proteomes" id="UP000004816">
    <property type="component" value="Unassembled WGS sequence"/>
</dbReference>
<dbReference type="AlphaFoldDB" id="E5XR89"/>
<dbReference type="PIRSF" id="PIRSF007580">
    <property type="entry name" value="UCP07580"/>
    <property type="match status" value="1"/>
</dbReference>
<dbReference type="InterPro" id="IPR016516">
    <property type="entry name" value="UCP07580"/>
</dbReference>